<reference evidence="4" key="2">
    <citation type="submission" date="2020-12" db="EMBL/GenBank/DDBJ databases">
        <title>New Spironucleus salmonicida genome in near-complete chromosomes.</title>
        <authorList>
            <person name="Xu F."/>
            <person name="Kurt Z."/>
            <person name="Jimenez-Gonzalez A."/>
            <person name="Astvaldsson A."/>
            <person name="Andersson J.O."/>
            <person name="Svard S.G."/>
        </authorList>
    </citation>
    <scope>NUCLEOTIDE SEQUENCE</scope>
    <source>
        <strain evidence="4">ATCC 50377</strain>
    </source>
</reference>
<proteinExistence type="predicted"/>
<evidence type="ECO:0000256" key="2">
    <source>
        <dbReference type="SAM" id="SignalP"/>
    </source>
</evidence>
<feature type="chain" id="PRO_5004749306" evidence="2">
    <location>
        <begin position="20"/>
        <end position="276"/>
    </location>
</feature>
<feature type="signal peptide" evidence="2">
    <location>
        <begin position="1"/>
        <end position="19"/>
    </location>
</feature>
<accession>V6LS64</accession>
<keyword evidence="1" id="KW-1133">Transmembrane helix</keyword>
<dbReference type="GeneID" id="94300927"/>
<dbReference type="AlphaFoldDB" id="V6LS64"/>
<evidence type="ECO:0000313" key="3">
    <source>
        <dbReference type="EMBL" id="EST47415.1"/>
    </source>
</evidence>
<dbReference type="RefSeq" id="XP_067761393.1">
    <property type="nucleotide sequence ID" value="XM_067910706.1"/>
</dbReference>
<protein>
    <submittedName>
        <fullName evidence="3">Transmembrane domain-containing protein</fullName>
    </submittedName>
</protein>
<name>V6LS64_9EUKA</name>
<organism evidence="3">
    <name type="scientific">Spironucleus salmonicida</name>
    <dbReference type="NCBI Taxonomy" id="348837"/>
    <lineage>
        <taxon>Eukaryota</taxon>
        <taxon>Metamonada</taxon>
        <taxon>Diplomonadida</taxon>
        <taxon>Hexamitidae</taxon>
        <taxon>Hexamitinae</taxon>
        <taxon>Spironucleus</taxon>
    </lineage>
</organism>
<evidence type="ECO:0000313" key="4">
    <source>
        <dbReference type="EMBL" id="KAH0570620.1"/>
    </source>
</evidence>
<reference evidence="3 4" key="1">
    <citation type="journal article" date="2014" name="PLoS Genet.">
        <title>The Genome of Spironucleus salmonicida Highlights a Fish Pathogen Adapted to Fluctuating Environments.</title>
        <authorList>
            <person name="Xu F."/>
            <person name="Jerlstrom-Hultqvist J."/>
            <person name="Einarsson E."/>
            <person name="Astvaldsson A."/>
            <person name="Svard S.G."/>
            <person name="Andersson J.O."/>
        </authorList>
    </citation>
    <scope>NUCLEOTIDE SEQUENCE</scope>
    <source>
        <strain evidence="4">ATCC 50377</strain>
    </source>
</reference>
<keyword evidence="5" id="KW-1185">Reference proteome</keyword>
<dbReference type="EMBL" id="KI546040">
    <property type="protein sequence ID" value="EST47415.1"/>
    <property type="molecule type" value="Genomic_DNA"/>
</dbReference>
<keyword evidence="1" id="KW-0472">Membrane</keyword>
<evidence type="ECO:0000256" key="1">
    <source>
        <dbReference type="SAM" id="Phobius"/>
    </source>
</evidence>
<dbReference type="VEuPathDB" id="GiardiaDB:SS50377_26904"/>
<dbReference type="KEGG" id="ssao:94300927"/>
<feature type="transmembrane region" description="Helical" evidence="1">
    <location>
        <begin position="250"/>
        <end position="267"/>
    </location>
</feature>
<gene>
    <name evidence="4" type="ORF">SS50377_26904</name>
    <name evidence="3" type="ORF">SS50377_fx051</name>
</gene>
<keyword evidence="1 3" id="KW-0812">Transmembrane</keyword>
<dbReference type="EMBL" id="AUWU02000007">
    <property type="protein sequence ID" value="KAH0570620.1"/>
    <property type="molecule type" value="Genomic_DNA"/>
</dbReference>
<keyword evidence="2" id="KW-0732">Signal</keyword>
<evidence type="ECO:0000313" key="5">
    <source>
        <dbReference type="Proteomes" id="UP000018208"/>
    </source>
</evidence>
<dbReference type="Proteomes" id="UP000018208">
    <property type="component" value="Unassembled WGS sequence"/>
</dbReference>
<sequence length="276" mass="32020">MIALATIDVILTFTLASYAHQMYSLKKQSIVVPPNQSIYINSSQNLQINFSTQNFQIYKTGSAPHLTLEYKNFTTSRTLFLQESTNFGVLQGLNQLYIKTNEDAILELVITNSKLDNVFIQRTAIFIVKKDQQIFYEFTTNAMDLFEFSIEQISLDNIQTSSTTYIYDQYSNIITYRQLKKLTKAFTPQQEIVIHLQNQFLSYESQDNIEILQNSTFNYPVILKNTNQYNNIYLVTSSPSILQKSGCKDIFAFTVSFYIITIFSMLFNKYNANYQQ</sequence>